<dbReference type="GO" id="GO:0016226">
    <property type="term" value="P:iron-sulfur cluster assembly"/>
    <property type="evidence" value="ECO:0007669"/>
    <property type="project" value="TreeGrafter"/>
</dbReference>
<gene>
    <name evidence="2" type="ORF">PSON_ATCC_30995.1.T0650267</name>
</gene>
<reference evidence="2" key="1">
    <citation type="submission" date="2021-01" db="EMBL/GenBank/DDBJ databases">
        <authorList>
            <consortium name="Genoscope - CEA"/>
            <person name="William W."/>
        </authorList>
    </citation>
    <scope>NUCLEOTIDE SEQUENCE</scope>
</reference>
<dbReference type="Proteomes" id="UP000692954">
    <property type="component" value="Unassembled WGS sequence"/>
</dbReference>
<protein>
    <submittedName>
        <fullName evidence="2">Uncharacterized protein</fullName>
    </submittedName>
</protein>
<feature type="repeat" description="WD" evidence="1">
    <location>
        <begin position="81"/>
        <end position="122"/>
    </location>
</feature>
<evidence type="ECO:0000256" key="1">
    <source>
        <dbReference type="PROSITE-ProRule" id="PRU00221"/>
    </source>
</evidence>
<dbReference type="PROSITE" id="PS50082">
    <property type="entry name" value="WD_REPEATS_2"/>
    <property type="match status" value="2"/>
</dbReference>
<accession>A0A8S1P0U3</accession>
<keyword evidence="3" id="KW-1185">Reference proteome</keyword>
<dbReference type="PANTHER" id="PTHR19920">
    <property type="entry name" value="WD40 PROTEIN CIAO1"/>
    <property type="match status" value="1"/>
</dbReference>
<dbReference type="PROSITE" id="PS50294">
    <property type="entry name" value="WD_REPEATS_REGION"/>
    <property type="match status" value="2"/>
</dbReference>
<comment type="caution">
    <text evidence="2">The sequence shown here is derived from an EMBL/GenBank/DDBJ whole genome shotgun (WGS) entry which is preliminary data.</text>
</comment>
<keyword evidence="1" id="KW-0853">WD repeat</keyword>
<dbReference type="PANTHER" id="PTHR19920:SF0">
    <property type="entry name" value="CYTOSOLIC IRON-SULFUR PROTEIN ASSEMBLY PROTEIN CIAO1-RELATED"/>
    <property type="match status" value="1"/>
</dbReference>
<dbReference type="AlphaFoldDB" id="A0A8S1P0U3"/>
<dbReference type="Pfam" id="PF00400">
    <property type="entry name" value="WD40"/>
    <property type="match status" value="3"/>
</dbReference>
<feature type="repeat" description="WD" evidence="1">
    <location>
        <begin position="127"/>
        <end position="158"/>
    </location>
</feature>
<dbReference type="GO" id="GO:0097361">
    <property type="term" value="C:cytosolic [4Fe-4S] assembly targeting complex"/>
    <property type="evidence" value="ECO:0007669"/>
    <property type="project" value="TreeGrafter"/>
</dbReference>
<proteinExistence type="predicted"/>
<dbReference type="SMART" id="SM00320">
    <property type="entry name" value="WD40"/>
    <property type="match status" value="3"/>
</dbReference>
<evidence type="ECO:0000313" key="3">
    <source>
        <dbReference type="Proteomes" id="UP000692954"/>
    </source>
</evidence>
<sequence length="309" mass="36399">MCQSISFNYLGTIMATSLNNKIKIWNFLNGKCDELTNLEGHQCYVTCLKFSNYQNTLFSSDHLIVIWKYTQLQCWKSFETKLGHKHNILCMILNKNENSLITGGADYIIKVWSLDLENLMIKEQYLLNKHQDSVLSLDLNQSQNILVSCGEDRQIIIWRKEKQNQWYFSQIVTQSFVDFGCRLAFLTDHKFIWVSSGESGQACLNEFEIQDENFQENQNSTIYLQNKDDLSDYGLFPIVYNQLNEILVVKHKYSIYILKLTFDRGLIIVEEIRCQDLATFGILTNDGKFLIFWQNFEKQFYIYQLQGYK</sequence>
<organism evidence="2 3">
    <name type="scientific">Paramecium sonneborni</name>
    <dbReference type="NCBI Taxonomy" id="65129"/>
    <lineage>
        <taxon>Eukaryota</taxon>
        <taxon>Sar</taxon>
        <taxon>Alveolata</taxon>
        <taxon>Ciliophora</taxon>
        <taxon>Intramacronucleata</taxon>
        <taxon>Oligohymenophorea</taxon>
        <taxon>Peniculida</taxon>
        <taxon>Parameciidae</taxon>
        <taxon>Paramecium</taxon>
    </lineage>
</organism>
<evidence type="ECO:0000313" key="2">
    <source>
        <dbReference type="EMBL" id="CAD8096113.1"/>
    </source>
</evidence>
<name>A0A8S1P0U3_9CILI</name>
<dbReference type="EMBL" id="CAJJDN010000065">
    <property type="protein sequence ID" value="CAD8096113.1"/>
    <property type="molecule type" value="Genomic_DNA"/>
</dbReference>
<dbReference type="OrthoDB" id="412867at2759"/>
<dbReference type="InterPro" id="IPR001680">
    <property type="entry name" value="WD40_rpt"/>
</dbReference>